<evidence type="ECO:0000313" key="1">
    <source>
        <dbReference type="EMBL" id="KAA3470786.1"/>
    </source>
</evidence>
<dbReference type="AlphaFoldDB" id="A0A5B6VNT5"/>
<sequence>MNEAKTMKQYADRIMAVVNSIRFLGDQFSDSRVIKKVLTTLPERPDVKCSACKQLGHLEKVFKNKRQPQ</sequence>
<dbReference type="PANTHER" id="PTHR35317:SF31">
    <property type="entry name" value="DUF4219 DOMAIN-CONTAINING PROTEIN"/>
    <property type="match status" value="1"/>
</dbReference>
<evidence type="ECO:0000313" key="2">
    <source>
        <dbReference type="Proteomes" id="UP000325315"/>
    </source>
</evidence>
<keyword evidence="2" id="KW-1185">Reference proteome</keyword>
<reference evidence="2" key="1">
    <citation type="journal article" date="2019" name="Plant Biotechnol. J.">
        <title>Genome sequencing of the Australian wild diploid species Gossypium australe highlights disease resistance and delayed gland morphogenesis.</title>
        <authorList>
            <person name="Cai Y."/>
            <person name="Cai X."/>
            <person name="Wang Q."/>
            <person name="Wang P."/>
            <person name="Zhang Y."/>
            <person name="Cai C."/>
            <person name="Xu Y."/>
            <person name="Wang K."/>
            <person name="Zhou Z."/>
            <person name="Wang C."/>
            <person name="Geng S."/>
            <person name="Li B."/>
            <person name="Dong Q."/>
            <person name="Hou Y."/>
            <person name="Wang H."/>
            <person name="Ai P."/>
            <person name="Liu Z."/>
            <person name="Yi F."/>
            <person name="Sun M."/>
            <person name="An G."/>
            <person name="Cheng J."/>
            <person name="Zhang Y."/>
            <person name="Shi Q."/>
            <person name="Xie Y."/>
            <person name="Shi X."/>
            <person name="Chang Y."/>
            <person name="Huang F."/>
            <person name="Chen Y."/>
            <person name="Hong S."/>
            <person name="Mi L."/>
            <person name="Sun Q."/>
            <person name="Zhang L."/>
            <person name="Zhou B."/>
            <person name="Peng R."/>
            <person name="Zhang X."/>
            <person name="Liu F."/>
        </authorList>
    </citation>
    <scope>NUCLEOTIDE SEQUENCE [LARGE SCALE GENOMIC DNA]</scope>
    <source>
        <strain evidence="2">cv. PA1801</strain>
    </source>
</reference>
<proteinExistence type="predicted"/>
<comment type="caution">
    <text evidence="1">The sequence shown here is derived from an EMBL/GenBank/DDBJ whole genome shotgun (WGS) entry which is preliminary data.</text>
</comment>
<dbReference type="OrthoDB" id="1001766at2759"/>
<dbReference type="EMBL" id="SMMG02000006">
    <property type="protein sequence ID" value="KAA3470786.1"/>
    <property type="molecule type" value="Genomic_DNA"/>
</dbReference>
<name>A0A5B6VNT5_9ROSI</name>
<accession>A0A5B6VNT5</accession>
<dbReference type="Proteomes" id="UP000325315">
    <property type="component" value="Unassembled WGS sequence"/>
</dbReference>
<dbReference type="PANTHER" id="PTHR35317">
    <property type="entry name" value="OS04G0629600 PROTEIN"/>
    <property type="match status" value="1"/>
</dbReference>
<organism evidence="1 2">
    <name type="scientific">Gossypium australe</name>
    <dbReference type="NCBI Taxonomy" id="47621"/>
    <lineage>
        <taxon>Eukaryota</taxon>
        <taxon>Viridiplantae</taxon>
        <taxon>Streptophyta</taxon>
        <taxon>Embryophyta</taxon>
        <taxon>Tracheophyta</taxon>
        <taxon>Spermatophyta</taxon>
        <taxon>Magnoliopsida</taxon>
        <taxon>eudicotyledons</taxon>
        <taxon>Gunneridae</taxon>
        <taxon>Pentapetalae</taxon>
        <taxon>rosids</taxon>
        <taxon>malvids</taxon>
        <taxon>Malvales</taxon>
        <taxon>Malvaceae</taxon>
        <taxon>Malvoideae</taxon>
        <taxon>Gossypium</taxon>
    </lineage>
</organism>
<protein>
    <submittedName>
        <fullName evidence="1">Golgin subfamily A member 3-like</fullName>
    </submittedName>
</protein>
<gene>
    <name evidence="1" type="ORF">EPI10_016470</name>
</gene>